<proteinExistence type="inferred from homology"/>
<comment type="similarity">
    <text evidence="2">Belongs to the glycosyl hydrolase 1 family.</text>
</comment>
<dbReference type="InterPro" id="IPR001360">
    <property type="entry name" value="Glyco_hydro_1"/>
</dbReference>
<organism evidence="3 4">
    <name type="scientific">Fundicoccus culcitae</name>
    <dbReference type="NCBI Taxonomy" id="2969821"/>
    <lineage>
        <taxon>Bacteria</taxon>
        <taxon>Bacillati</taxon>
        <taxon>Bacillota</taxon>
        <taxon>Bacilli</taxon>
        <taxon>Lactobacillales</taxon>
        <taxon>Aerococcaceae</taxon>
        <taxon>Fundicoccus</taxon>
    </lineage>
</organism>
<dbReference type="PROSITE" id="PS00653">
    <property type="entry name" value="GLYCOSYL_HYDROL_F1_2"/>
    <property type="match status" value="1"/>
</dbReference>
<keyword evidence="1 3" id="KW-0326">Glycosidase</keyword>
<dbReference type="GO" id="GO:0008706">
    <property type="term" value="F:6-phospho-beta-glucosidase activity"/>
    <property type="evidence" value="ECO:0007669"/>
    <property type="project" value="UniProtKB-EC"/>
</dbReference>
<gene>
    <name evidence="3" type="primary">ascB</name>
    <name evidence="3" type="ORF">NRE15_07090</name>
</gene>
<dbReference type="Pfam" id="PF00232">
    <property type="entry name" value="Glyco_hydro_1"/>
    <property type="match status" value="1"/>
</dbReference>
<dbReference type="InterPro" id="IPR033132">
    <property type="entry name" value="GH_1_N_CS"/>
</dbReference>
<dbReference type="EMBL" id="CP102453">
    <property type="protein sequence ID" value="UUX35402.1"/>
    <property type="molecule type" value="Genomic_DNA"/>
</dbReference>
<dbReference type="NCBIfam" id="NF007356">
    <property type="entry name" value="PRK09852.1"/>
    <property type="match status" value="1"/>
</dbReference>
<evidence type="ECO:0000313" key="3">
    <source>
        <dbReference type="EMBL" id="UUX35402.1"/>
    </source>
</evidence>
<protein>
    <submittedName>
        <fullName evidence="3">6-phospho-beta-glucosidase</fullName>
        <ecNumber evidence="3">3.2.1.86</ecNumber>
    </submittedName>
</protein>
<keyword evidence="3" id="KW-0378">Hydrolase</keyword>
<name>A0ABY5P9H5_9LACT</name>
<sequence>MKFPENFLWGGATAANQCEGGYNLDGKLPSVADHISKGDVNTPRTFTYDIDTDNFEYPSHEAIDFYHRYKEDIKLFAEMGFKVFRLSINWTRIFPKGDESEPNQAGLDFYRSVFEECKKYGIEPLVTLSHYETPIHLAKTYGGWTNRQVIDFFGHYARTVFNEYKDLVKYWLTFNEINILASQFGAIMGGGIIPEAGNSPIFNSDEESVASKNQRFQALHHQFLASANAVLDAKKINPEMQVGCMIAGNETYPLTCHPNDVLKAQQSIYEANFYCGDVQVRGEYPPFAKRMWQENDIELDIHAGDLELLKAGTVSFYTFSYYMSSTASTDPSQSASAGNMMFGIKNPYLESSDWGWQIDPVGLRVYLNEVYNRYRVPLMIVENGLGAHDEFAEDGKIHDSYRIDYMKQHIEQMKLAIADGVDLIGYTSWGCIDLVSASTGEMKKRYGFIYVDKDNEGYGTLDRSKKDSFDWYKEVIASNGEKL</sequence>
<evidence type="ECO:0000256" key="2">
    <source>
        <dbReference type="RuleBase" id="RU003690"/>
    </source>
</evidence>
<accession>A0ABY5P9H5</accession>
<keyword evidence="4" id="KW-1185">Reference proteome</keyword>
<evidence type="ECO:0000313" key="4">
    <source>
        <dbReference type="Proteomes" id="UP001315967"/>
    </source>
</evidence>
<dbReference type="Proteomes" id="UP001315967">
    <property type="component" value="Chromosome"/>
</dbReference>
<evidence type="ECO:0000256" key="1">
    <source>
        <dbReference type="ARBA" id="ARBA00023295"/>
    </source>
</evidence>
<dbReference type="RefSeq" id="WP_313794890.1">
    <property type="nucleotide sequence ID" value="NZ_CP102453.1"/>
</dbReference>
<dbReference type="PRINTS" id="PR00131">
    <property type="entry name" value="GLHYDRLASE1"/>
</dbReference>
<dbReference type="PANTHER" id="PTHR10353:SF122">
    <property type="entry name" value="6-PHOSPHO-BETA-GLUCOSIDASE ASCB-RELATED"/>
    <property type="match status" value="1"/>
</dbReference>
<reference evidence="3 4" key="1">
    <citation type="submission" date="2022-08" db="EMBL/GenBank/DDBJ databases">
        <title>Aerococcaceae sp. nov isolated from spoiled eye mask.</title>
        <authorList>
            <person name="Zhou G."/>
            <person name="Xie X.-B."/>
            <person name="Shi Q.-S."/>
            <person name="Wang Y.-S."/>
            <person name="Wen X."/>
            <person name="Peng H."/>
            <person name="Yang X.-J."/>
            <person name="Tao H.-B."/>
            <person name="Huang X.-M."/>
        </authorList>
    </citation>
    <scope>NUCLEOTIDE SEQUENCE [LARGE SCALE GENOMIC DNA]</scope>
    <source>
        <strain evidence="4">DM20194951</strain>
    </source>
</reference>
<dbReference type="SUPFAM" id="SSF51445">
    <property type="entry name" value="(Trans)glycosidases"/>
    <property type="match status" value="1"/>
</dbReference>
<dbReference type="Gene3D" id="3.20.20.80">
    <property type="entry name" value="Glycosidases"/>
    <property type="match status" value="1"/>
</dbReference>
<dbReference type="InterPro" id="IPR017853">
    <property type="entry name" value="GH"/>
</dbReference>
<dbReference type="PANTHER" id="PTHR10353">
    <property type="entry name" value="GLYCOSYL HYDROLASE"/>
    <property type="match status" value="1"/>
</dbReference>
<dbReference type="EC" id="3.2.1.86" evidence="3"/>